<dbReference type="EMBL" id="BMMS01000091">
    <property type="protein sequence ID" value="GGP01235.1"/>
    <property type="molecule type" value="Genomic_DNA"/>
</dbReference>
<dbReference type="InterPro" id="IPR013762">
    <property type="entry name" value="Integrase-like_cat_sf"/>
</dbReference>
<keyword evidence="4" id="KW-1185">Reference proteome</keyword>
<dbReference type="Gene3D" id="1.10.443.10">
    <property type="entry name" value="Intergrase catalytic core"/>
    <property type="match status" value="1"/>
</dbReference>
<feature type="compositionally biased region" description="Basic residues" evidence="2">
    <location>
        <begin position="11"/>
        <end position="21"/>
    </location>
</feature>
<accession>A0A918E3E6</accession>
<dbReference type="GO" id="GO:0015074">
    <property type="term" value="P:DNA integration"/>
    <property type="evidence" value="ECO:0007669"/>
    <property type="project" value="InterPro"/>
</dbReference>
<reference evidence="3" key="2">
    <citation type="submission" date="2020-09" db="EMBL/GenBank/DDBJ databases">
        <authorList>
            <person name="Sun Q."/>
            <person name="Zhou Y."/>
        </authorList>
    </citation>
    <scope>NUCLEOTIDE SEQUENCE</scope>
    <source>
        <strain evidence="3">CGMCC 4.7201</strain>
    </source>
</reference>
<feature type="region of interest" description="Disordered" evidence="2">
    <location>
        <begin position="1"/>
        <end position="21"/>
    </location>
</feature>
<name>A0A918E3E6_9ACTN</name>
<protein>
    <recommendedName>
        <fullName evidence="5">Tyr recombinase domain-containing protein</fullName>
    </recommendedName>
</protein>
<evidence type="ECO:0008006" key="5">
    <source>
        <dbReference type="Google" id="ProtNLM"/>
    </source>
</evidence>
<organism evidence="3 4">
    <name type="scientific">Wenjunlia tyrosinilytica</name>
    <dbReference type="NCBI Taxonomy" id="1544741"/>
    <lineage>
        <taxon>Bacteria</taxon>
        <taxon>Bacillati</taxon>
        <taxon>Actinomycetota</taxon>
        <taxon>Actinomycetes</taxon>
        <taxon>Kitasatosporales</taxon>
        <taxon>Streptomycetaceae</taxon>
        <taxon>Wenjunlia</taxon>
    </lineage>
</organism>
<evidence type="ECO:0000256" key="2">
    <source>
        <dbReference type="SAM" id="MobiDB-lite"/>
    </source>
</evidence>
<dbReference type="GO" id="GO:0006310">
    <property type="term" value="P:DNA recombination"/>
    <property type="evidence" value="ECO:0007669"/>
    <property type="project" value="UniProtKB-KW"/>
</dbReference>
<dbReference type="SUPFAM" id="SSF56349">
    <property type="entry name" value="DNA breaking-rejoining enzymes"/>
    <property type="match status" value="1"/>
</dbReference>
<sequence>MLRDTGTASRPARRAAARPHNSRAVWDTCWASRTVRALMTLQESGNLLPEGLPPATPGRTDQPPYAQVDDDLAAVDRHVPHCPVVIPVHLRRRRPAHRTQHGYIPSAGRDHQRAAALRHVLNDQRRQSGKNRPYKGVDIHHKLMITDSYSTSPPTTGQSRSFDRPTGPIYPANMTRRFGRILDGAGLRRIRFHDLRHSTATPLLEQGIDSS</sequence>
<evidence type="ECO:0000313" key="3">
    <source>
        <dbReference type="EMBL" id="GGP01235.1"/>
    </source>
</evidence>
<gene>
    <name evidence="3" type="ORF">GCM10012280_71690</name>
</gene>
<feature type="region of interest" description="Disordered" evidence="2">
    <location>
        <begin position="147"/>
        <end position="170"/>
    </location>
</feature>
<dbReference type="InterPro" id="IPR011010">
    <property type="entry name" value="DNA_brk_join_enz"/>
</dbReference>
<proteinExistence type="predicted"/>
<evidence type="ECO:0000256" key="1">
    <source>
        <dbReference type="ARBA" id="ARBA00023172"/>
    </source>
</evidence>
<keyword evidence="1" id="KW-0233">DNA recombination</keyword>
<dbReference type="GO" id="GO:0003677">
    <property type="term" value="F:DNA binding"/>
    <property type="evidence" value="ECO:0007669"/>
    <property type="project" value="InterPro"/>
</dbReference>
<dbReference type="AlphaFoldDB" id="A0A918E3E6"/>
<comment type="caution">
    <text evidence="3">The sequence shown here is derived from an EMBL/GenBank/DDBJ whole genome shotgun (WGS) entry which is preliminary data.</text>
</comment>
<evidence type="ECO:0000313" key="4">
    <source>
        <dbReference type="Proteomes" id="UP000641932"/>
    </source>
</evidence>
<dbReference type="Proteomes" id="UP000641932">
    <property type="component" value="Unassembled WGS sequence"/>
</dbReference>
<reference evidence="3" key="1">
    <citation type="journal article" date="2014" name="Int. J. Syst. Evol. Microbiol.">
        <title>Complete genome sequence of Corynebacterium casei LMG S-19264T (=DSM 44701T), isolated from a smear-ripened cheese.</title>
        <authorList>
            <consortium name="US DOE Joint Genome Institute (JGI-PGF)"/>
            <person name="Walter F."/>
            <person name="Albersmeier A."/>
            <person name="Kalinowski J."/>
            <person name="Ruckert C."/>
        </authorList>
    </citation>
    <scope>NUCLEOTIDE SEQUENCE</scope>
    <source>
        <strain evidence="3">CGMCC 4.7201</strain>
    </source>
</reference>
<feature type="compositionally biased region" description="Polar residues" evidence="2">
    <location>
        <begin position="147"/>
        <end position="160"/>
    </location>
</feature>